<keyword evidence="7 10" id="KW-1133">Transmembrane helix</keyword>
<dbReference type="PRINTS" id="PR01651">
    <property type="entry name" value="SECGEXPORT"/>
</dbReference>
<sequence length="122" mass="12470">MQTILVAVHLLLSIGLIGLVLIQHGKGADAGAAFGSGSSSTVFGAQGAGTFLSRTTAVLATLFFITSMALAYYAMQGTEQPDLMQAVTPQATQEVPAPLSEIPVTPEVLVEGSEVPVIPTGE</sequence>
<dbReference type="InterPro" id="IPR004692">
    <property type="entry name" value="SecG"/>
</dbReference>
<dbReference type="GO" id="GO:0015450">
    <property type="term" value="F:protein-transporting ATPase activity"/>
    <property type="evidence" value="ECO:0007669"/>
    <property type="project" value="InterPro"/>
</dbReference>
<protein>
    <submittedName>
        <fullName evidence="11">Protein translocase membrane subunit SecG</fullName>
    </submittedName>
</protein>
<evidence type="ECO:0000256" key="4">
    <source>
        <dbReference type="ARBA" id="ARBA00022475"/>
    </source>
</evidence>
<evidence type="ECO:0000256" key="2">
    <source>
        <dbReference type="ARBA" id="ARBA00008445"/>
    </source>
</evidence>
<evidence type="ECO:0000313" key="11">
    <source>
        <dbReference type="EMBL" id="VAX09955.1"/>
    </source>
</evidence>
<keyword evidence="3" id="KW-0813">Transport</keyword>
<dbReference type="Pfam" id="PF03840">
    <property type="entry name" value="SecG"/>
    <property type="match status" value="1"/>
</dbReference>
<evidence type="ECO:0000256" key="9">
    <source>
        <dbReference type="ARBA" id="ARBA00023136"/>
    </source>
</evidence>
<comment type="subcellular location">
    <subcellularLocation>
        <location evidence="1">Cell membrane</location>
        <topology evidence="1">Multi-pass membrane protein</topology>
    </subcellularLocation>
</comment>
<dbReference type="GO" id="GO:0005886">
    <property type="term" value="C:plasma membrane"/>
    <property type="evidence" value="ECO:0007669"/>
    <property type="project" value="UniProtKB-SubCell"/>
</dbReference>
<keyword evidence="6" id="KW-0653">Protein transport</keyword>
<reference evidence="11" key="1">
    <citation type="submission" date="2018-06" db="EMBL/GenBank/DDBJ databases">
        <authorList>
            <person name="Zhirakovskaya E."/>
        </authorList>
    </citation>
    <scope>NUCLEOTIDE SEQUENCE</scope>
</reference>
<proteinExistence type="inferred from homology"/>
<evidence type="ECO:0000256" key="3">
    <source>
        <dbReference type="ARBA" id="ARBA00022448"/>
    </source>
</evidence>
<keyword evidence="5 10" id="KW-0812">Transmembrane</keyword>
<name>A0A3B1BUD5_9ZZZZ</name>
<keyword evidence="4" id="KW-1003">Cell membrane</keyword>
<dbReference type="GO" id="GO:0065002">
    <property type="term" value="P:intracellular protein transmembrane transport"/>
    <property type="evidence" value="ECO:0007669"/>
    <property type="project" value="TreeGrafter"/>
</dbReference>
<dbReference type="GO" id="GO:0009306">
    <property type="term" value="P:protein secretion"/>
    <property type="evidence" value="ECO:0007669"/>
    <property type="project" value="InterPro"/>
</dbReference>
<dbReference type="NCBIfam" id="TIGR00810">
    <property type="entry name" value="secG"/>
    <property type="match status" value="1"/>
</dbReference>
<dbReference type="AlphaFoldDB" id="A0A3B1BUD5"/>
<dbReference type="PANTHER" id="PTHR34182">
    <property type="entry name" value="PROTEIN-EXPORT MEMBRANE PROTEIN SECG"/>
    <property type="match status" value="1"/>
</dbReference>
<evidence type="ECO:0000256" key="8">
    <source>
        <dbReference type="ARBA" id="ARBA00023010"/>
    </source>
</evidence>
<evidence type="ECO:0000256" key="5">
    <source>
        <dbReference type="ARBA" id="ARBA00022692"/>
    </source>
</evidence>
<feature type="transmembrane region" description="Helical" evidence="10">
    <location>
        <begin position="51"/>
        <end position="75"/>
    </location>
</feature>
<evidence type="ECO:0000256" key="7">
    <source>
        <dbReference type="ARBA" id="ARBA00022989"/>
    </source>
</evidence>
<gene>
    <name evidence="11" type="ORF">MNBD_GAMMA26-1915</name>
</gene>
<evidence type="ECO:0000256" key="1">
    <source>
        <dbReference type="ARBA" id="ARBA00004651"/>
    </source>
</evidence>
<organism evidence="11">
    <name type="scientific">hydrothermal vent metagenome</name>
    <dbReference type="NCBI Taxonomy" id="652676"/>
    <lineage>
        <taxon>unclassified sequences</taxon>
        <taxon>metagenomes</taxon>
        <taxon>ecological metagenomes</taxon>
    </lineage>
</organism>
<dbReference type="PANTHER" id="PTHR34182:SF1">
    <property type="entry name" value="PROTEIN-EXPORT MEMBRANE PROTEIN SECG"/>
    <property type="match status" value="1"/>
</dbReference>
<evidence type="ECO:0000256" key="10">
    <source>
        <dbReference type="SAM" id="Phobius"/>
    </source>
</evidence>
<accession>A0A3B1BUD5</accession>
<keyword evidence="9 10" id="KW-0472">Membrane</keyword>
<dbReference type="EMBL" id="UOFX01000058">
    <property type="protein sequence ID" value="VAX09955.1"/>
    <property type="molecule type" value="Genomic_DNA"/>
</dbReference>
<comment type="similarity">
    <text evidence="2">Belongs to the SecG family.</text>
</comment>
<keyword evidence="8" id="KW-0811">Translocation</keyword>
<dbReference type="GO" id="GO:0043952">
    <property type="term" value="P:protein transport by the Sec complex"/>
    <property type="evidence" value="ECO:0007669"/>
    <property type="project" value="TreeGrafter"/>
</dbReference>
<evidence type="ECO:0000256" key="6">
    <source>
        <dbReference type="ARBA" id="ARBA00022927"/>
    </source>
</evidence>